<feature type="domain" description="Protein kinase" evidence="7">
    <location>
        <begin position="231"/>
        <end position="545"/>
    </location>
</feature>
<sequence length="1497" mass="166120">MTTKANPSAVLLALLRKVMVLSDEENRPVEVEGLLASHPELNVEARVALIYEEFCLRRDRGEAVDPTEYRLRFPTLSERLQRLFDIHDLLDNGSSAFDDLLGSDLDLEAGWQSRGHSATRSRIGLDAACKWGSLVRFPETSGARLAKRSSPKKEACDSATDHVKSKEDVDVPKVGFVVAPAPTKDGEDWGGRGDSLDRPVSDRVGGSRRGQARRSRGALDGLNPGDRVAGFRLVEFLGKGSFARVFLAREEELDRDVVLKVSWRATSEPRALGRLQHTHIVPIHSSRYDAERDLYWVCMPYHGRVTLEQLLAALEGDRFPDGVLILEELDRLQPGGDRHLDETRGVARRRLEELDHASAMAWWVARLAEGLQHAHDRGLLHRDIKPSNILLTFDALPMLLDFNLAEDALALAPGADRGGMGGTVFYMAPEQLECHAMGRSNWKEAECGDAAPRVDGRADLYSLGLVLFEAITGRRAFEPPSKSVSPYEYIQIALEQRRTGPPRLRRADRPVPAALRAILDKALASRPSDRYQTALEMAIDLQAFVDGDPLVYAREAWRGRLRRSIRRHQVALMVATPVFLAAAGAIAIYHENRLTRSNAESTHRATATTLTETARALYGNRDFAGAVKQLEPIVRSDQLQAALPERTRDEVFQMWVKAQSGLELAEDLARLQRFHAQARFALLGYGGSEAGRFARQTLGMILEPFDVLGERAEHVAPWESRHRLAGGSELIEPSQRAALMAQVNELLFLASLNQSSVEPLAYRIQSEGERVAVDPGPWRALKEWRAGRLEHALPTASEEANARNRPLSCFQWGVLLFRMGRYDLASEWLKRAVRDETDTRDALRPLLLAECLLRLDRPDLAETPAQLAVSLDPVGPWPLLIRAEIAMRMGRFDQAETDLREALGRSIRWKSEASLSSGWMSGPVALRSIGRVPPVTAQLVVALLWGDARLRVQHDQGLLALHLHQPERAVERFRAVLAAAESSLALRAKALGHLAEAYEQLGLIPLADETLGQLIADDQVPPPLRMVARFNRARLLLNQAVVSLSEDSQTRTDPIDHARVDRAVEELRQAFPELNQEAPPALAEMDGEGGADALPARTTPTISSDFEREAESALESTDRFPLAAFPSAASRQLADAYALMAQALALRGEWERGWSFAERAWQLKPSPVHRRLADRLAAGAGRFERLRPTTAQAVRLWYRLGNDPRVDLEQAVDRLSRQADAPTTTPVERLRFRLTAATLAHALGRREVVDRQLHLALSEYPATCDSWLTRARITLDRLEDHAAASSDSFETLSNEVVTRPTSTAIRRSSQIEASLPSVDPPTSGVDPVLAPELMRQVRDDLARAAALNPDHPEVAELSARWWLLRGEPRVALVRLSRLVGSSGSGTEVVPPTLGLIQARCWLALNRPESAFRVLHTACRLDPDNPEPLFLRVEAWLKAGRFREAHQDLERLVGLIDGDAHARLRWDRLHQRLTQAGMSDPPTSAATPAPSHTTASSP</sequence>
<dbReference type="eggNOG" id="COG3063">
    <property type="taxonomic scope" value="Bacteria"/>
</dbReference>
<evidence type="ECO:0000256" key="6">
    <source>
        <dbReference type="SAM" id="MobiDB-lite"/>
    </source>
</evidence>
<feature type="region of interest" description="Disordered" evidence="6">
    <location>
        <begin position="1474"/>
        <end position="1497"/>
    </location>
</feature>
<feature type="compositionally biased region" description="Low complexity" evidence="6">
    <location>
        <begin position="1480"/>
        <end position="1497"/>
    </location>
</feature>
<feature type="binding site" evidence="5">
    <location>
        <position position="260"/>
    </location>
    <ligand>
        <name>ATP</name>
        <dbReference type="ChEBI" id="CHEBI:30616"/>
    </ligand>
</feature>
<evidence type="ECO:0000256" key="5">
    <source>
        <dbReference type="PROSITE-ProRule" id="PRU10141"/>
    </source>
</evidence>
<dbReference type="RefSeq" id="WP_013565634.1">
    <property type="nucleotide sequence ID" value="NC_014962.1"/>
</dbReference>
<dbReference type="GO" id="GO:0004674">
    <property type="term" value="F:protein serine/threonine kinase activity"/>
    <property type="evidence" value="ECO:0007669"/>
    <property type="project" value="UniProtKB-KW"/>
</dbReference>
<feature type="region of interest" description="Disordered" evidence="6">
    <location>
        <begin position="180"/>
        <end position="220"/>
    </location>
</feature>
<dbReference type="Gene3D" id="3.30.200.20">
    <property type="entry name" value="Phosphorylase Kinase, domain 1"/>
    <property type="match status" value="1"/>
</dbReference>
<gene>
    <name evidence="8" type="ordered locus">Isop_2780</name>
</gene>
<dbReference type="PROSITE" id="PS50011">
    <property type="entry name" value="PROTEIN_KINASE_DOM"/>
    <property type="match status" value="1"/>
</dbReference>
<feature type="compositionally biased region" description="Basic and acidic residues" evidence="6">
    <location>
        <begin position="151"/>
        <end position="164"/>
    </location>
</feature>
<keyword evidence="9" id="KW-1185">Reference proteome</keyword>
<keyword evidence="4 5" id="KW-0067">ATP-binding</keyword>
<dbReference type="InterPro" id="IPR011990">
    <property type="entry name" value="TPR-like_helical_dom_sf"/>
</dbReference>
<dbReference type="STRING" id="575540.Isop_2780"/>
<dbReference type="EMBL" id="CP002353">
    <property type="protein sequence ID" value="ADV63346.1"/>
    <property type="molecule type" value="Genomic_DNA"/>
</dbReference>
<dbReference type="SMART" id="SM00220">
    <property type="entry name" value="S_TKc"/>
    <property type="match status" value="1"/>
</dbReference>
<dbReference type="HOGENOM" id="CLU_265993_0_0_0"/>
<feature type="compositionally biased region" description="Basic and acidic residues" evidence="6">
    <location>
        <begin position="184"/>
        <end position="201"/>
    </location>
</feature>
<keyword evidence="8" id="KW-0723">Serine/threonine-protein kinase</keyword>
<dbReference type="InterPro" id="IPR011009">
    <property type="entry name" value="Kinase-like_dom_sf"/>
</dbReference>
<reference key="1">
    <citation type="submission" date="2010-11" db="EMBL/GenBank/DDBJ databases">
        <title>The complete sequence of chromosome of Isophaera pallida ATCC 43644.</title>
        <authorList>
            <consortium name="US DOE Joint Genome Institute (JGI-PGF)"/>
            <person name="Lucas S."/>
            <person name="Copeland A."/>
            <person name="Lapidus A."/>
            <person name="Bruce D."/>
            <person name="Goodwin L."/>
            <person name="Pitluck S."/>
            <person name="Kyrpides N."/>
            <person name="Mavromatis K."/>
            <person name="Pagani I."/>
            <person name="Ivanova N."/>
            <person name="Saunders E."/>
            <person name="Brettin T."/>
            <person name="Detter J.C."/>
            <person name="Han C."/>
            <person name="Tapia R."/>
            <person name="Land M."/>
            <person name="Hauser L."/>
            <person name="Markowitz V."/>
            <person name="Cheng J.-F."/>
            <person name="Hugenholtz P."/>
            <person name="Woyke T."/>
            <person name="Wu D."/>
            <person name="Eisen J.A."/>
        </authorList>
    </citation>
    <scope>NUCLEOTIDE SEQUENCE</scope>
    <source>
        <strain>ATCC 43644</strain>
    </source>
</reference>
<dbReference type="KEGG" id="ipa:Isop_2780"/>
<evidence type="ECO:0000256" key="3">
    <source>
        <dbReference type="ARBA" id="ARBA00022777"/>
    </source>
</evidence>
<evidence type="ECO:0000313" key="9">
    <source>
        <dbReference type="Proteomes" id="UP000008631"/>
    </source>
</evidence>
<name>E8R0Z5_ISOPI</name>
<feature type="region of interest" description="Disordered" evidence="6">
    <location>
        <begin position="145"/>
        <end position="164"/>
    </location>
</feature>
<dbReference type="InterPro" id="IPR008271">
    <property type="entry name" value="Ser/Thr_kinase_AS"/>
</dbReference>
<dbReference type="SMART" id="SM00028">
    <property type="entry name" value="TPR"/>
    <property type="match status" value="5"/>
</dbReference>
<evidence type="ECO:0000256" key="4">
    <source>
        <dbReference type="ARBA" id="ARBA00022840"/>
    </source>
</evidence>
<dbReference type="InterPro" id="IPR019734">
    <property type="entry name" value="TPR_rpt"/>
</dbReference>
<keyword evidence="3 8" id="KW-0418">Kinase</keyword>
<dbReference type="Gene3D" id="1.10.510.10">
    <property type="entry name" value="Transferase(Phosphotransferase) domain 1"/>
    <property type="match status" value="1"/>
</dbReference>
<dbReference type="eggNOG" id="COG0457">
    <property type="taxonomic scope" value="Bacteria"/>
</dbReference>
<dbReference type="InParanoid" id="E8R0Z5"/>
<dbReference type="Pfam" id="PF00069">
    <property type="entry name" value="Pkinase"/>
    <property type="match status" value="1"/>
</dbReference>
<evidence type="ECO:0000313" key="8">
    <source>
        <dbReference type="EMBL" id="ADV63346.1"/>
    </source>
</evidence>
<dbReference type="InterPro" id="IPR000719">
    <property type="entry name" value="Prot_kinase_dom"/>
</dbReference>
<dbReference type="CDD" id="cd14014">
    <property type="entry name" value="STKc_PknB_like"/>
    <property type="match status" value="1"/>
</dbReference>
<accession>E8R0Z5</accession>
<dbReference type="PANTHER" id="PTHR43289">
    <property type="entry name" value="MITOGEN-ACTIVATED PROTEIN KINASE KINASE KINASE 20-RELATED"/>
    <property type="match status" value="1"/>
</dbReference>
<evidence type="ECO:0000256" key="2">
    <source>
        <dbReference type="ARBA" id="ARBA00022741"/>
    </source>
</evidence>
<dbReference type="SUPFAM" id="SSF56112">
    <property type="entry name" value="Protein kinase-like (PK-like)"/>
    <property type="match status" value="1"/>
</dbReference>
<dbReference type="GO" id="GO:0005524">
    <property type="term" value="F:ATP binding"/>
    <property type="evidence" value="ECO:0007669"/>
    <property type="project" value="UniProtKB-UniRule"/>
</dbReference>
<dbReference type="PROSITE" id="PS00107">
    <property type="entry name" value="PROTEIN_KINASE_ATP"/>
    <property type="match status" value="1"/>
</dbReference>
<reference evidence="8 9" key="2">
    <citation type="journal article" date="2011" name="Stand. Genomic Sci.">
        <title>Complete genome sequence of Isosphaera pallida type strain (IS1B).</title>
        <authorList>
            <consortium name="US DOE Joint Genome Institute (JGI-PGF)"/>
            <person name="Goker M."/>
            <person name="Cleland D."/>
            <person name="Saunders E."/>
            <person name="Lapidus A."/>
            <person name="Nolan M."/>
            <person name="Lucas S."/>
            <person name="Hammon N."/>
            <person name="Deshpande S."/>
            <person name="Cheng J.F."/>
            <person name="Tapia R."/>
            <person name="Han C."/>
            <person name="Goodwin L."/>
            <person name="Pitluck S."/>
            <person name="Liolios K."/>
            <person name="Pagani I."/>
            <person name="Ivanova N."/>
            <person name="Mavromatis K."/>
            <person name="Pati A."/>
            <person name="Chen A."/>
            <person name="Palaniappan K."/>
            <person name="Land M."/>
            <person name="Hauser L."/>
            <person name="Chang Y.J."/>
            <person name="Jeffries C.D."/>
            <person name="Detter J.C."/>
            <person name="Beck B."/>
            <person name="Woyke T."/>
            <person name="Bristow J."/>
            <person name="Eisen J.A."/>
            <person name="Markowitz V."/>
            <person name="Hugenholtz P."/>
            <person name="Kyrpides N.C."/>
            <person name="Klenk H.P."/>
        </authorList>
    </citation>
    <scope>NUCLEOTIDE SEQUENCE [LARGE SCALE GENOMIC DNA]</scope>
    <source>
        <strain evidence="9">ATCC 43644 / DSM 9630 / IS1B</strain>
    </source>
</reference>
<dbReference type="eggNOG" id="COG0515">
    <property type="taxonomic scope" value="Bacteria"/>
</dbReference>
<keyword evidence="1" id="KW-0808">Transferase</keyword>
<dbReference type="SUPFAM" id="SSF48452">
    <property type="entry name" value="TPR-like"/>
    <property type="match status" value="3"/>
</dbReference>
<evidence type="ECO:0000256" key="1">
    <source>
        <dbReference type="ARBA" id="ARBA00022679"/>
    </source>
</evidence>
<keyword evidence="2 5" id="KW-0547">Nucleotide-binding</keyword>
<dbReference type="InterPro" id="IPR017441">
    <property type="entry name" value="Protein_kinase_ATP_BS"/>
</dbReference>
<dbReference type="PROSITE" id="PS00108">
    <property type="entry name" value="PROTEIN_KINASE_ST"/>
    <property type="match status" value="1"/>
</dbReference>
<proteinExistence type="predicted"/>
<dbReference type="Gene3D" id="1.25.40.10">
    <property type="entry name" value="Tetratricopeptide repeat domain"/>
    <property type="match status" value="3"/>
</dbReference>
<organism evidence="8 9">
    <name type="scientific">Isosphaera pallida (strain ATCC 43644 / DSM 9630 / IS1B)</name>
    <dbReference type="NCBI Taxonomy" id="575540"/>
    <lineage>
        <taxon>Bacteria</taxon>
        <taxon>Pseudomonadati</taxon>
        <taxon>Planctomycetota</taxon>
        <taxon>Planctomycetia</taxon>
        <taxon>Isosphaerales</taxon>
        <taxon>Isosphaeraceae</taxon>
        <taxon>Isosphaera</taxon>
    </lineage>
</organism>
<dbReference type="Proteomes" id="UP000008631">
    <property type="component" value="Chromosome"/>
</dbReference>
<protein>
    <submittedName>
        <fullName evidence="8">Serine/threonine protein kinase</fullName>
    </submittedName>
</protein>
<evidence type="ECO:0000259" key="7">
    <source>
        <dbReference type="PROSITE" id="PS50011"/>
    </source>
</evidence>
<dbReference type="PANTHER" id="PTHR43289:SF34">
    <property type="entry name" value="SERINE_THREONINE-PROTEIN KINASE YBDM-RELATED"/>
    <property type="match status" value="1"/>
</dbReference>